<proteinExistence type="inferred from homology"/>
<sequence>MALLVQKFGGTSVGSFERIEAVADHIARCARAGDALVVVLSAMAGETNRLLGLAHQVAADPDPRELDLLVSTGEQISISLMAMALQKRGLKAQALLGDQAGVRTDQRHGRGRIERVETERLDELLSQQIIPIVAGFQGRNPTGDVTTLGRGGSDTTAVALAAALKADECQIYTDVDGVYTTDPRVEPRARKMDTITFEEMLELSSLGAKVLQIRSVEYAGRYNVPLRVLSSFQPGEGTLITYEELSMDAPLVSGIAFSRDEASLTLVGVPDEANVAAQILTPISDAGIEVDMIVHTTTGEGRADFTFTVQRSDFSQAEALLQPVIAQLGIDRLKGDDGLCKVSVVGVGMKNHTGVASRMFQTLGQEGINVQLIATSEIKISVAVEEKYLELAVRSLHSAFNLAATE</sequence>
<dbReference type="PROSITE" id="PS51671">
    <property type="entry name" value="ACT"/>
    <property type="match status" value="1"/>
</dbReference>
<dbReference type="PIRSF" id="PIRSF000726">
    <property type="entry name" value="Asp_kin"/>
    <property type="match status" value="1"/>
</dbReference>
<comment type="pathway">
    <text evidence="2 15">Amino-acid biosynthesis; L-methionine biosynthesis via de novo pathway; L-homoserine from L-aspartate: step 1/3.</text>
</comment>
<keyword evidence="7" id="KW-0677">Repeat</keyword>
<evidence type="ECO:0000256" key="10">
    <source>
        <dbReference type="ARBA" id="ARBA00022840"/>
    </source>
</evidence>
<dbReference type="UniPathway" id="UPA00034">
    <property type="reaction ID" value="UER00015"/>
</dbReference>
<keyword evidence="10 13" id="KW-0067">ATP-binding</keyword>
<keyword evidence="9 14" id="KW-0418">Kinase</keyword>
<reference evidence="17 18" key="1">
    <citation type="submission" date="2016-11" db="EMBL/GenBank/DDBJ databases">
        <authorList>
            <person name="Jaros S."/>
            <person name="Januszkiewicz K."/>
            <person name="Wedrychowicz H."/>
        </authorList>
    </citation>
    <scope>NUCLEOTIDE SEQUENCE [LARGE SCALE GENOMIC DNA]</scope>
    <source>
        <strain evidence="17 18">DSM 16917</strain>
    </source>
</reference>
<evidence type="ECO:0000256" key="3">
    <source>
        <dbReference type="ARBA" id="ARBA00005139"/>
    </source>
</evidence>
<dbReference type="STRING" id="299255.SAMN02745129_0583"/>
<dbReference type="Pfam" id="PF22468">
    <property type="entry name" value="ACT_9"/>
    <property type="match status" value="1"/>
</dbReference>
<dbReference type="InterPro" id="IPR002912">
    <property type="entry name" value="ACT_dom"/>
</dbReference>
<evidence type="ECO:0000256" key="12">
    <source>
        <dbReference type="ARBA" id="ARBA00047872"/>
    </source>
</evidence>
<dbReference type="Gene3D" id="3.40.1160.10">
    <property type="entry name" value="Acetylglutamate kinase-like"/>
    <property type="match status" value="1"/>
</dbReference>
<dbReference type="CDD" id="cd04913">
    <property type="entry name" value="ACT_AKii-LysC-BS-like_1"/>
    <property type="match status" value="1"/>
</dbReference>
<feature type="binding site" evidence="13">
    <location>
        <position position="179"/>
    </location>
    <ligand>
        <name>ATP</name>
        <dbReference type="ChEBI" id="CHEBI:30616"/>
    </ligand>
</feature>
<dbReference type="FunFam" id="3.40.1160.10:FF:000002">
    <property type="entry name" value="Aspartokinase"/>
    <property type="match status" value="1"/>
</dbReference>
<dbReference type="CDD" id="cd04261">
    <property type="entry name" value="AAK_AKii-LysC-BS"/>
    <property type="match status" value="1"/>
</dbReference>
<dbReference type="InterPro" id="IPR018042">
    <property type="entry name" value="Aspartate_kinase_CS"/>
</dbReference>
<dbReference type="GO" id="GO:0005524">
    <property type="term" value="F:ATP binding"/>
    <property type="evidence" value="ECO:0007669"/>
    <property type="project" value="UniProtKB-KW"/>
</dbReference>
<accession>A0A1M5ZTV1</accession>
<evidence type="ECO:0000256" key="11">
    <source>
        <dbReference type="ARBA" id="ARBA00023154"/>
    </source>
</evidence>
<feature type="binding site" evidence="13">
    <location>
        <begin position="173"/>
        <end position="174"/>
    </location>
    <ligand>
        <name>ATP</name>
        <dbReference type="ChEBI" id="CHEBI:30616"/>
    </ligand>
</feature>
<evidence type="ECO:0000256" key="2">
    <source>
        <dbReference type="ARBA" id="ARBA00004986"/>
    </source>
</evidence>
<dbReference type="GO" id="GO:0009088">
    <property type="term" value="P:threonine biosynthetic process"/>
    <property type="evidence" value="ECO:0007669"/>
    <property type="project" value="UniProtKB-UniPathway"/>
</dbReference>
<dbReference type="NCBIfam" id="NF005155">
    <property type="entry name" value="PRK06635.1-4"/>
    <property type="match status" value="1"/>
</dbReference>
<evidence type="ECO:0000313" key="17">
    <source>
        <dbReference type="EMBL" id="SHI27654.1"/>
    </source>
</evidence>
<comment type="catalytic activity">
    <reaction evidence="12 14">
        <text>L-aspartate + ATP = 4-phospho-L-aspartate + ADP</text>
        <dbReference type="Rhea" id="RHEA:23776"/>
        <dbReference type="ChEBI" id="CHEBI:29991"/>
        <dbReference type="ChEBI" id="CHEBI:30616"/>
        <dbReference type="ChEBI" id="CHEBI:57535"/>
        <dbReference type="ChEBI" id="CHEBI:456216"/>
        <dbReference type="EC" id="2.7.2.4"/>
    </reaction>
</comment>
<evidence type="ECO:0000256" key="9">
    <source>
        <dbReference type="ARBA" id="ARBA00022777"/>
    </source>
</evidence>
<dbReference type="Gene3D" id="3.30.2130.10">
    <property type="entry name" value="VC0802-like"/>
    <property type="match status" value="1"/>
</dbReference>
<dbReference type="EC" id="2.7.2.4" evidence="14"/>
<feature type="domain" description="ACT" evidence="16">
    <location>
        <begin position="264"/>
        <end position="347"/>
    </location>
</feature>
<organism evidence="17 18">
    <name type="scientific">Ferrimonas marina</name>
    <dbReference type="NCBI Taxonomy" id="299255"/>
    <lineage>
        <taxon>Bacteria</taxon>
        <taxon>Pseudomonadati</taxon>
        <taxon>Pseudomonadota</taxon>
        <taxon>Gammaproteobacteria</taxon>
        <taxon>Alteromonadales</taxon>
        <taxon>Ferrimonadaceae</taxon>
        <taxon>Ferrimonas</taxon>
    </lineage>
</organism>
<dbReference type="InterPro" id="IPR041740">
    <property type="entry name" value="AKii-LysC-BS"/>
</dbReference>
<keyword evidence="18" id="KW-1185">Reference proteome</keyword>
<dbReference type="FunFam" id="3.30.2130.10:FF:000001">
    <property type="entry name" value="Bifunctional aspartokinase/homoserine dehydrogenase"/>
    <property type="match status" value="1"/>
</dbReference>
<evidence type="ECO:0000256" key="8">
    <source>
        <dbReference type="ARBA" id="ARBA00022741"/>
    </source>
</evidence>
<dbReference type="NCBIfam" id="TIGR00656">
    <property type="entry name" value="asp_kin_monofn"/>
    <property type="match status" value="1"/>
</dbReference>
<gene>
    <name evidence="17" type="ORF">SAMN02745129_0583</name>
</gene>
<dbReference type="Pfam" id="PF01842">
    <property type="entry name" value="ACT"/>
    <property type="match status" value="1"/>
</dbReference>
<dbReference type="GO" id="GO:0009089">
    <property type="term" value="P:lysine biosynthetic process via diaminopimelate"/>
    <property type="evidence" value="ECO:0007669"/>
    <property type="project" value="UniProtKB-UniPathway"/>
</dbReference>
<dbReference type="PROSITE" id="PS00324">
    <property type="entry name" value="ASPARTOKINASE"/>
    <property type="match status" value="1"/>
</dbReference>
<keyword evidence="11" id="KW-0457">Lysine biosynthesis</keyword>
<dbReference type="UniPathway" id="UPA00050">
    <property type="reaction ID" value="UER00461"/>
</dbReference>
<dbReference type="SUPFAM" id="SSF55021">
    <property type="entry name" value="ACT-like"/>
    <property type="match status" value="2"/>
</dbReference>
<evidence type="ECO:0000256" key="6">
    <source>
        <dbReference type="ARBA" id="ARBA00022679"/>
    </source>
</evidence>
<feature type="binding site" evidence="13">
    <location>
        <position position="74"/>
    </location>
    <ligand>
        <name>substrate</name>
    </ligand>
</feature>
<dbReference type="Pfam" id="PF00696">
    <property type="entry name" value="AA_kinase"/>
    <property type="match status" value="1"/>
</dbReference>
<evidence type="ECO:0000256" key="5">
    <source>
        <dbReference type="ARBA" id="ARBA00022605"/>
    </source>
</evidence>
<dbReference type="InterPro" id="IPR005260">
    <property type="entry name" value="Asp_kin_monofn"/>
</dbReference>
<protein>
    <recommendedName>
        <fullName evidence="14">Aspartokinase</fullName>
        <ecNumber evidence="14">2.7.2.4</ecNumber>
    </recommendedName>
</protein>
<keyword evidence="5 15" id="KW-0028">Amino-acid biosynthesis</keyword>
<dbReference type="PANTHER" id="PTHR21499:SF3">
    <property type="entry name" value="ASPARTOKINASE"/>
    <property type="match status" value="1"/>
</dbReference>
<dbReference type="RefSeq" id="WP_067666035.1">
    <property type="nucleotide sequence ID" value="NZ_FQXG01000016.1"/>
</dbReference>
<comment type="similarity">
    <text evidence="4 14">Belongs to the aspartokinase family.</text>
</comment>
<evidence type="ECO:0000313" key="18">
    <source>
        <dbReference type="Proteomes" id="UP000184268"/>
    </source>
</evidence>
<dbReference type="PANTHER" id="PTHR21499">
    <property type="entry name" value="ASPARTATE KINASE"/>
    <property type="match status" value="1"/>
</dbReference>
<dbReference type="InterPro" id="IPR054352">
    <property type="entry name" value="ACT_Aspartokinase"/>
</dbReference>
<evidence type="ECO:0000256" key="15">
    <source>
        <dbReference type="RuleBase" id="RU004249"/>
    </source>
</evidence>
<dbReference type="GO" id="GO:0005829">
    <property type="term" value="C:cytosol"/>
    <property type="evidence" value="ECO:0007669"/>
    <property type="project" value="TreeGrafter"/>
</dbReference>
<feature type="binding site" evidence="13">
    <location>
        <position position="47"/>
    </location>
    <ligand>
        <name>substrate</name>
    </ligand>
</feature>
<evidence type="ECO:0000256" key="13">
    <source>
        <dbReference type="PIRSR" id="PIRSR000726-1"/>
    </source>
</evidence>
<dbReference type="AlphaFoldDB" id="A0A1M5ZTV1"/>
<feature type="binding site" evidence="13">
    <location>
        <begin position="209"/>
        <end position="210"/>
    </location>
    <ligand>
        <name>ATP</name>
        <dbReference type="ChEBI" id="CHEBI:30616"/>
    </ligand>
</feature>
<dbReference type="SUPFAM" id="SSF53633">
    <property type="entry name" value="Carbamate kinase-like"/>
    <property type="match status" value="1"/>
</dbReference>
<feature type="binding site" evidence="13">
    <location>
        <begin position="7"/>
        <end position="10"/>
    </location>
    <ligand>
        <name>ATP</name>
        <dbReference type="ChEBI" id="CHEBI:30616"/>
    </ligand>
</feature>
<comment type="pathway">
    <text evidence="3 15">Amino-acid biosynthesis; L-threonine biosynthesis; L-threonine from L-aspartate: step 1/5.</text>
</comment>
<dbReference type="InterPro" id="IPR045865">
    <property type="entry name" value="ACT-like_dom_sf"/>
</dbReference>
<name>A0A1M5ZTV1_9GAMM</name>
<dbReference type="Proteomes" id="UP000184268">
    <property type="component" value="Unassembled WGS sequence"/>
</dbReference>
<keyword evidence="6 14" id="KW-0808">Transferase</keyword>
<keyword evidence="8 13" id="KW-0547">Nucleotide-binding</keyword>
<dbReference type="NCBIfam" id="NF005154">
    <property type="entry name" value="PRK06635.1-2"/>
    <property type="match status" value="1"/>
</dbReference>
<dbReference type="InterPro" id="IPR036393">
    <property type="entry name" value="AceGlu_kinase-like_sf"/>
</dbReference>
<dbReference type="EMBL" id="FQXG01000016">
    <property type="protein sequence ID" value="SHI27654.1"/>
    <property type="molecule type" value="Genomic_DNA"/>
</dbReference>
<evidence type="ECO:0000256" key="1">
    <source>
        <dbReference type="ARBA" id="ARBA00004766"/>
    </source>
</evidence>
<dbReference type="UniPathway" id="UPA00051">
    <property type="reaction ID" value="UER00462"/>
</dbReference>
<dbReference type="GO" id="GO:0004072">
    <property type="term" value="F:aspartate kinase activity"/>
    <property type="evidence" value="ECO:0007669"/>
    <property type="project" value="UniProtKB-EC"/>
</dbReference>
<feature type="binding site" evidence="13">
    <location>
        <position position="184"/>
    </location>
    <ligand>
        <name>ATP</name>
        <dbReference type="ChEBI" id="CHEBI:30616"/>
    </ligand>
</feature>
<dbReference type="OrthoDB" id="9799110at2"/>
<evidence type="ECO:0000256" key="4">
    <source>
        <dbReference type="ARBA" id="ARBA00010122"/>
    </source>
</evidence>
<evidence type="ECO:0000256" key="7">
    <source>
        <dbReference type="ARBA" id="ARBA00022737"/>
    </source>
</evidence>
<evidence type="ECO:0000259" key="16">
    <source>
        <dbReference type="PROSITE" id="PS51671"/>
    </source>
</evidence>
<dbReference type="GO" id="GO:0009090">
    <property type="term" value="P:homoserine biosynthetic process"/>
    <property type="evidence" value="ECO:0007669"/>
    <property type="project" value="TreeGrafter"/>
</dbReference>
<dbReference type="InterPro" id="IPR001048">
    <property type="entry name" value="Asp/Glu/Uridylate_kinase"/>
</dbReference>
<dbReference type="NCBIfam" id="TIGR00657">
    <property type="entry name" value="asp_kinases"/>
    <property type="match status" value="1"/>
</dbReference>
<comment type="pathway">
    <text evidence="1 15">Amino-acid biosynthesis; L-lysine biosynthesis via DAP pathway; (S)-tetrahydrodipicolinate from L-aspartate: step 1/4.</text>
</comment>
<dbReference type="InterPro" id="IPR001341">
    <property type="entry name" value="Asp_kinase"/>
</dbReference>
<evidence type="ECO:0000256" key="14">
    <source>
        <dbReference type="RuleBase" id="RU003448"/>
    </source>
</evidence>
<dbReference type="CDD" id="cd04923">
    <property type="entry name" value="ACT_AK-LysC-DapG-like_2"/>
    <property type="match status" value="1"/>
</dbReference>